<dbReference type="PANTHER" id="PTHR34387:SF2">
    <property type="entry name" value="SLR1258 PROTEIN"/>
    <property type="match status" value="1"/>
</dbReference>
<proteinExistence type="predicted"/>
<dbReference type="GO" id="GO:0006974">
    <property type="term" value="P:DNA damage response"/>
    <property type="evidence" value="ECO:0007669"/>
    <property type="project" value="TreeGrafter"/>
</dbReference>
<dbReference type="Proteomes" id="UP001178288">
    <property type="component" value="Chromosome"/>
</dbReference>
<dbReference type="AlphaFoldDB" id="A0AA95MM48"/>
<dbReference type="KEGG" id="nnv:QNH39_18275"/>
<dbReference type="Gene3D" id="3.30.70.2970">
    <property type="entry name" value="Protein of unknown function (DUF541), domain 2"/>
    <property type="match status" value="1"/>
</dbReference>
<dbReference type="Gene3D" id="3.30.110.170">
    <property type="entry name" value="Protein of unknown function (DUF541), domain 1"/>
    <property type="match status" value="1"/>
</dbReference>
<dbReference type="RefSeq" id="WP_066089717.1">
    <property type="nucleotide sequence ID" value="NZ_CP126114.1"/>
</dbReference>
<dbReference type="InterPro" id="IPR052022">
    <property type="entry name" value="26kDa_periplasmic_antigen"/>
</dbReference>
<keyword evidence="2" id="KW-1185">Reference proteome</keyword>
<gene>
    <name evidence="1" type="ORF">QNH39_18275</name>
</gene>
<accession>A0AA95MM48</accession>
<dbReference type="Pfam" id="PF04402">
    <property type="entry name" value="SIMPL"/>
    <property type="match status" value="1"/>
</dbReference>
<evidence type="ECO:0000313" key="2">
    <source>
        <dbReference type="Proteomes" id="UP001178288"/>
    </source>
</evidence>
<dbReference type="InterPro" id="IPR007497">
    <property type="entry name" value="SIMPL/DUF541"/>
</dbReference>
<evidence type="ECO:0000313" key="1">
    <source>
        <dbReference type="EMBL" id="WHY84593.1"/>
    </source>
</evidence>
<dbReference type="EMBL" id="CP126114">
    <property type="protein sequence ID" value="WHY84593.1"/>
    <property type="molecule type" value="Genomic_DNA"/>
</dbReference>
<reference evidence="1" key="1">
    <citation type="submission" date="2023-05" db="EMBL/GenBank/DDBJ databases">
        <title>Comparative genomics of Bacillaceae isolates and their secondary metabolite potential.</title>
        <authorList>
            <person name="Song L."/>
            <person name="Nielsen L.J."/>
            <person name="Mohite O."/>
            <person name="Xu X."/>
            <person name="Weber T."/>
            <person name="Kovacs A.T."/>
        </authorList>
    </citation>
    <scope>NUCLEOTIDE SEQUENCE</scope>
    <source>
        <strain evidence="1">XLM17</strain>
    </source>
</reference>
<dbReference type="PANTHER" id="PTHR34387">
    <property type="entry name" value="SLR1258 PROTEIN"/>
    <property type="match status" value="1"/>
</dbReference>
<protein>
    <submittedName>
        <fullName evidence="1">SIMPL domain-containing protein</fullName>
    </submittedName>
</protein>
<name>A0AA95MM48_9BACI</name>
<organism evidence="1 2">
    <name type="scientific">Neobacillus novalis</name>
    <dbReference type="NCBI Taxonomy" id="220687"/>
    <lineage>
        <taxon>Bacteria</taxon>
        <taxon>Bacillati</taxon>
        <taxon>Bacillota</taxon>
        <taxon>Bacilli</taxon>
        <taxon>Bacillales</taxon>
        <taxon>Bacillaceae</taxon>
        <taxon>Neobacillus</taxon>
    </lineage>
</organism>
<sequence>MYNYQPPIRNGLLGKGQSLIKVTGDGELAVQPDTASVNLGVITENKELITAQQQNSQESTKVINSLLSLGIPHSHVQTFDYRIESDYDYEQGKQIFRGYKITHILQVKIEDLSIIGKVVDTGVENGVNYVSNIQFKVKNKDSYYHQALTLAINNAIEKAKTIAAALNVTLVQTPSLIIEGGAVAQPFYHQPETLVKGISSTQFEPGQILVKASIVAEFHYLPTH</sequence>